<reference evidence="2" key="1">
    <citation type="submission" date="2015-07" db="EMBL/GenBank/DDBJ databases">
        <title>MeaNS - Measles Nucleotide Surveillance Program.</title>
        <authorList>
            <person name="Tran T."/>
            <person name="Druce J."/>
        </authorList>
    </citation>
    <scope>NUCLEOTIDE SEQUENCE</scope>
    <source>
        <strain evidence="2">UCB-OBI-ISO-001</strain>
        <tissue evidence="2">Gonad</tissue>
    </source>
</reference>
<feature type="region of interest" description="Disordered" evidence="1">
    <location>
        <begin position="113"/>
        <end position="149"/>
    </location>
</feature>
<protein>
    <submittedName>
        <fullName evidence="2">Uncharacterized protein</fullName>
    </submittedName>
</protein>
<evidence type="ECO:0000256" key="1">
    <source>
        <dbReference type="SAM" id="MobiDB-lite"/>
    </source>
</evidence>
<name>A0A0L8FUM1_OCTBM</name>
<accession>A0A0L8FUM1</accession>
<feature type="region of interest" description="Disordered" evidence="1">
    <location>
        <begin position="214"/>
        <end position="233"/>
    </location>
</feature>
<dbReference type="OrthoDB" id="5984406at2759"/>
<dbReference type="AlphaFoldDB" id="A0A0L8FUM1"/>
<dbReference type="EMBL" id="KQ426561">
    <property type="protein sequence ID" value="KOF68110.1"/>
    <property type="molecule type" value="Genomic_DNA"/>
</dbReference>
<sequence>MFTRLQVKSGVEGCNFLIQNKPVCDSRKSHENVIFTDTSNNFEDKIDNESKSTTESMDSDKINCKEQRSITTEKSNTMENTQSLDSRIDNKIVTAYSSNRNNVENTMITDINTENNNSNNMEQRSLTKNNNKTNNDNKNIDENTTNANFNTSNKEAGVFGSNNSSNNVNYSTTTINRESRISTFTAAAAKCQQKYYEIDIFNKKAMSALAHKLIKREKNPGNPRNPSQNGGRN</sequence>
<feature type="compositionally biased region" description="Polar residues" evidence="1">
    <location>
        <begin position="222"/>
        <end position="233"/>
    </location>
</feature>
<gene>
    <name evidence="2" type="ORF">OCBIM_22008081mg</name>
</gene>
<organism evidence="2">
    <name type="scientific">Octopus bimaculoides</name>
    <name type="common">California two-spotted octopus</name>
    <dbReference type="NCBI Taxonomy" id="37653"/>
    <lineage>
        <taxon>Eukaryota</taxon>
        <taxon>Metazoa</taxon>
        <taxon>Spiralia</taxon>
        <taxon>Lophotrochozoa</taxon>
        <taxon>Mollusca</taxon>
        <taxon>Cephalopoda</taxon>
        <taxon>Coleoidea</taxon>
        <taxon>Octopodiformes</taxon>
        <taxon>Octopoda</taxon>
        <taxon>Incirrata</taxon>
        <taxon>Octopodidae</taxon>
        <taxon>Octopus</taxon>
    </lineage>
</organism>
<evidence type="ECO:0000313" key="2">
    <source>
        <dbReference type="EMBL" id="KOF68110.1"/>
    </source>
</evidence>
<proteinExistence type="predicted"/>
<feature type="compositionally biased region" description="Low complexity" evidence="1">
    <location>
        <begin position="127"/>
        <end position="146"/>
    </location>
</feature>